<dbReference type="EMBL" id="BARW01015428">
    <property type="protein sequence ID" value="GAI94669.1"/>
    <property type="molecule type" value="Genomic_DNA"/>
</dbReference>
<feature type="non-terminal residue" evidence="1">
    <location>
        <position position="72"/>
    </location>
</feature>
<sequence>MKRKGVVKDLLYRSKMAYDIARNLKKKNKDKQKGEEELITWLEHLYSNDKGVKNDLMENIKIPVFWALYKIG</sequence>
<reference evidence="1" key="1">
    <citation type="journal article" date="2014" name="Front. Microbiol.">
        <title>High frequency of phylogenetically diverse reductive dehalogenase-homologous genes in deep subseafloor sedimentary metagenomes.</title>
        <authorList>
            <person name="Kawai M."/>
            <person name="Futagami T."/>
            <person name="Toyoda A."/>
            <person name="Takaki Y."/>
            <person name="Nishi S."/>
            <person name="Hori S."/>
            <person name="Arai W."/>
            <person name="Tsubouchi T."/>
            <person name="Morono Y."/>
            <person name="Uchiyama I."/>
            <person name="Ito T."/>
            <person name="Fujiyama A."/>
            <person name="Inagaki F."/>
            <person name="Takami H."/>
        </authorList>
    </citation>
    <scope>NUCLEOTIDE SEQUENCE</scope>
    <source>
        <strain evidence="1">Expedition CK06-06</strain>
    </source>
</reference>
<comment type="caution">
    <text evidence="1">The sequence shown here is derived from an EMBL/GenBank/DDBJ whole genome shotgun (WGS) entry which is preliminary data.</text>
</comment>
<proteinExistence type="predicted"/>
<accession>X1UQP4</accession>
<protein>
    <submittedName>
        <fullName evidence="1">Uncharacterized protein</fullName>
    </submittedName>
</protein>
<organism evidence="1">
    <name type="scientific">marine sediment metagenome</name>
    <dbReference type="NCBI Taxonomy" id="412755"/>
    <lineage>
        <taxon>unclassified sequences</taxon>
        <taxon>metagenomes</taxon>
        <taxon>ecological metagenomes</taxon>
    </lineage>
</organism>
<evidence type="ECO:0000313" key="1">
    <source>
        <dbReference type="EMBL" id="GAI94669.1"/>
    </source>
</evidence>
<gene>
    <name evidence="1" type="ORF">S12H4_27084</name>
</gene>
<name>X1UQP4_9ZZZZ</name>
<dbReference type="AlphaFoldDB" id="X1UQP4"/>